<evidence type="ECO:0000313" key="4">
    <source>
        <dbReference type="Proteomes" id="UP000199546"/>
    </source>
</evidence>
<dbReference type="OrthoDB" id="9778740at2"/>
<sequence>MIDGSVPVAVIGAGPYGLSVAAHLSELGVEHRIFGRPMSLWTDNMPRGMYLKSEGHASNLSDPAGRSTLRRYAAEHGLEYRDLGHPVPLDTFAGYGQWFQRRHVPNVEQVEVTTLTRDGDGFRLHLGDGSTLSAGRVVLATGMLAYAHVPDVLAGLPSHRVTHSSAHADLDHFTGRDVVVVGAGQSALETAALLHEAGARPQVLARADRIGWNVNPAGKSWPRRVRHPVSTIGTSWQLLFCAELPGAYRRLPEQKRVHLVQTTLGPAGGWWLRPRIEGVVPVTVASHITAARASGDRAELTVEGPDGTSVLGADHVIVGTGYRVDLGRLLFLDPRLRAGVSTVAGSPILDRDLQSSVPGLHVVGLPAAVSFGPVQRFVAGTGFAARRVSGAVARRGKRVRPVPAAVARG</sequence>
<dbReference type="InterPro" id="IPR036188">
    <property type="entry name" value="FAD/NAD-bd_sf"/>
</dbReference>
<dbReference type="PRINTS" id="PR00368">
    <property type="entry name" value="FADPNR"/>
</dbReference>
<keyword evidence="4" id="KW-1185">Reference proteome</keyword>
<dbReference type="GO" id="GO:0050660">
    <property type="term" value="F:flavin adenine dinucleotide binding"/>
    <property type="evidence" value="ECO:0007669"/>
    <property type="project" value="TreeGrafter"/>
</dbReference>
<name>A0A1I6X6E4_9ACTN</name>
<dbReference type="InterPro" id="IPR050982">
    <property type="entry name" value="Auxin_biosynth/cation_transpt"/>
</dbReference>
<feature type="domain" description="FAD/NAD(P)-binding" evidence="2">
    <location>
        <begin position="8"/>
        <end position="211"/>
    </location>
</feature>
<organism evidence="3 4">
    <name type="scientific">Geodermatophilus amargosae</name>
    <dbReference type="NCBI Taxonomy" id="1296565"/>
    <lineage>
        <taxon>Bacteria</taxon>
        <taxon>Bacillati</taxon>
        <taxon>Actinomycetota</taxon>
        <taxon>Actinomycetes</taxon>
        <taxon>Geodermatophilales</taxon>
        <taxon>Geodermatophilaceae</taxon>
        <taxon>Geodermatophilus</taxon>
    </lineage>
</organism>
<reference evidence="4" key="1">
    <citation type="submission" date="2016-10" db="EMBL/GenBank/DDBJ databases">
        <authorList>
            <person name="Varghese N."/>
            <person name="Submissions S."/>
        </authorList>
    </citation>
    <scope>NUCLEOTIDE SEQUENCE [LARGE SCALE GENOMIC DNA]</scope>
    <source>
        <strain evidence="4">DSM 46136</strain>
    </source>
</reference>
<dbReference type="AlphaFoldDB" id="A0A1I6X6E4"/>
<proteinExistence type="predicted"/>
<keyword evidence="1" id="KW-0560">Oxidoreductase</keyword>
<accession>A0A1I6X6E4</accession>
<dbReference type="InterPro" id="IPR023753">
    <property type="entry name" value="FAD/NAD-binding_dom"/>
</dbReference>
<evidence type="ECO:0000256" key="1">
    <source>
        <dbReference type="ARBA" id="ARBA00023002"/>
    </source>
</evidence>
<dbReference type="PRINTS" id="PR00411">
    <property type="entry name" value="PNDRDTASEI"/>
</dbReference>
<gene>
    <name evidence="3" type="ORF">SAMN05660657_00183</name>
</gene>
<dbReference type="EMBL" id="FPBA01000001">
    <property type="protein sequence ID" value="SFT33819.1"/>
    <property type="molecule type" value="Genomic_DNA"/>
</dbReference>
<evidence type="ECO:0000259" key="2">
    <source>
        <dbReference type="Pfam" id="PF07992"/>
    </source>
</evidence>
<dbReference type="RefSeq" id="WP_093577570.1">
    <property type="nucleotide sequence ID" value="NZ_FPBA01000001.1"/>
</dbReference>
<dbReference type="SUPFAM" id="SSF51905">
    <property type="entry name" value="FAD/NAD(P)-binding domain"/>
    <property type="match status" value="1"/>
</dbReference>
<evidence type="ECO:0000313" key="3">
    <source>
        <dbReference type="EMBL" id="SFT33819.1"/>
    </source>
</evidence>
<dbReference type="Pfam" id="PF07992">
    <property type="entry name" value="Pyr_redox_2"/>
    <property type="match status" value="1"/>
</dbReference>
<dbReference type="GO" id="GO:0004497">
    <property type="term" value="F:monooxygenase activity"/>
    <property type="evidence" value="ECO:0007669"/>
    <property type="project" value="TreeGrafter"/>
</dbReference>
<protein>
    <submittedName>
        <fullName evidence="3">Predicted flavoprotein CzcO associated with the cation diffusion facilitator CzcD</fullName>
    </submittedName>
</protein>
<dbReference type="PANTHER" id="PTHR43539">
    <property type="entry name" value="FLAVIN-BINDING MONOOXYGENASE-LIKE PROTEIN (AFU_ORTHOLOGUE AFUA_4G09220)"/>
    <property type="match status" value="1"/>
</dbReference>
<dbReference type="STRING" id="1296565.SAMN05660657_00183"/>
<dbReference type="Gene3D" id="3.50.50.60">
    <property type="entry name" value="FAD/NAD(P)-binding domain"/>
    <property type="match status" value="1"/>
</dbReference>
<dbReference type="PANTHER" id="PTHR43539:SF91">
    <property type="entry name" value="FAD-DEPENDENT URATE HYDROXYLASE"/>
    <property type="match status" value="1"/>
</dbReference>
<dbReference type="Proteomes" id="UP000199546">
    <property type="component" value="Unassembled WGS sequence"/>
</dbReference>